<protein>
    <recommendedName>
        <fullName evidence="2">AAA+ ATPase domain-containing protein</fullName>
    </recommendedName>
</protein>
<sequence>MLSKVFSAAVTGIEAFLVEVETDISPGLPCYTLVGLPDNAVRESRERVSSAISNIGLRFPLKRVTINLAPADRKKEGAAFDLPIALALLAASGQLPPERLERCLVLGELSLDGKLKPVHGALPIAASCRKLGLEGLLLPRANAVEAAVVRDLEVIGVETLAEAVRFLAGEQELKPTRVDPNDLFSSRLSYGVDFSDVKGQEHAKRALEVAAAGGHNLLLIGPPGSGKTMLARRLVTILPRISLEEAIETTRIHSVAGLTGESQSLVATRPFRNPHHTISDAGLIGGGRIPRPGEVSLAHNGVLFLDEMPEFQKNVLEVMRQPMEDGEVSISRSLITVSYPARFMLACAMNPCPCGYLTDPAHSCHCTPTQIKRYMSSISGPLLDRIDIHVEVPAVPFDQLADKRSGENSENIRARVEKGRGLQLERFRGADGIYCNAHMGRQALKKYCVLNEECLALLRQAVTHFGLSARAHDRILKVSRTIADLAGSESIEAAHLAEAIQYRSLDRTAMR</sequence>
<accession>A0A1F5YKJ1</accession>
<comment type="similarity">
    <text evidence="1">Belongs to the Mg-chelatase subunits D/I family. ComM subfamily.</text>
</comment>
<dbReference type="InterPro" id="IPR025158">
    <property type="entry name" value="Mg_chelat-rel_C"/>
</dbReference>
<dbReference type="Pfam" id="PF13541">
    <property type="entry name" value="ChlI"/>
    <property type="match status" value="1"/>
</dbReference>
<evidence type="ECO:0000256" key="1">
    <source>
        <dbReference type="ARBA" id="ARBA00006354"/>
    </source>
</evidence>
<dbReference type="SMART" id="SM00382">
    <property type="entry name" value="AAA"/>
    <property type="match status" value="1"/>
</dbReference>
<dbReference type="InterPro" id="IPR020568">
    <property type="entry name" value="Ribosomal_Su5_D2-typ_SF"/>
</dbReference>
<dbReference type="STRING" id="1817867.A3F83_14660"/>
<name>A0A1F5YKJ1_9BACT</name>
<dbReference type="InterPro" id="IPR027417">
    <property type="entry name" value="P-loop_NTPase"/>
</dbReference>
<dbReference type="CDD" id="cd00009">
    <property type="entry name" value="AAA"/>
    <property type="match status" value="1"/>
</dbReference>
<dbReference type="GO" id="GO:0005524">
    <property type="term" value="F:ATP binding"/>
    <property type="evidence" value="ECO:0007669"/>
    <property type="project" value="InterPro"/>
</dbReference>
<dbReference type="SUPFAM" id="SSF52540">
    <property type="entry name" value="P-loop containing nucleoside triphosphate hydrolases"/>
    <property type="match status" value="1"/>
</dbReference>
<dbReference type="EMBL" id="MFIX01000244">
    <property type="protein sequence ID" value="OGG00729.1"/>
    <property type="molecule type" value="Genomic_DNA"/>
</dbReference>
<gene>
    <name evidence="3" type="ORF">A3F83_14660</name>
</gene>
<dbReference type="Proteomes" id="UP000179129">
    <property type="component" value="Unassembled WGS sequence"/>
</dbReference>
<dbReference type="InterPro" id="IPR014721">
    <property type="entry name" value="Ribsml_uS5_D2-typ_fold_subgr"/>
</dbReference>
<dbReference type="InterPro" id="IPR004482">
    <property type="entry name" value="Mg_chelat-rel"/>
</dbReference>
<comment type="caution">
    <text evidence="3">The sequence shown here is derived from an EMBL/GenBank/DDBJ whole genome shotgun (WGS) entry which is preliminary data.</text>
</comment>
<proteinExistence type="inferred from homology"/>
<dbReference type="InterPro" id="IPR000523">
    <property type="entry name" value="Mg_chelatse_chII-like_cat_dom"/>
</dbReference>
<feature type="domain" description="AAA+ ATPase" evidence="2">
    <location>
        <begin position="213"/>
        <end position="396"/>
    </location>
</feature>
<dbReference type="Gene3D" id="3.30.230.10">
    <property type="match status" value="1"/>
</dbReference>
<dbReference type="AlphaFoldDB" id="A0A1F5YKJ1"/>
<dbReference type="SUPFAM" id="SSF54211">
    <property type="entry name" value="Ribosomal protein S5 domain 2-like"/>
    <property type="match status" value="1"/>
</dbReference>
<reference evidence="3 4" key="1">
    <citation type="journal article" date="2016" name="Nat. Commun.">
        <title>Thousands of microbial genomes shed light on interconnected biogeochemical processes in an aquifer system.</title>
        <authorList>
            <person name="Anantharaman K."/>
            <person name="Brown C.T."/>
            <person name="Hug L.A."/>
            <person name="Sharon I."/>
            <person name="Castelle C.J."/>
            <person name="Probst A.J."/>
            <person name="Thomas B.C."/>
            <person name="Singh A."/>
            <person name="Wilkins M.J."/>
            <person name="Karaoz U."/>
            <person name="Brodie E.L."/>
            <person name="Williams K.H."/>
            <person name="Hubbard S.S."/>
            <person name="Banfield J.F."/>
        </authorList>
    </citation>
    <scope>NUCLEOTIDE SEQUENCE [LARGE SCALE GENOMIC DNA]</scope>
</reference>
<dbReference type="Gene3D" id="3.40.50.300">
    <property type="entry name" value="P-loop containing nucleotide triphosphate hydrolases"/>
    <property type="match status" value="1"/>
</dbReference>
<dbReference type="Pfam" id="PF13335">
    <property type="entry name" value="Mg_chelatase_C"/>
    <property type="match status" value="1"/>
</dbReference>
<evidence type="ECO:0000313" key="3">
    <source>
        <dbReference type="EMBL" id="OGG00729.1"/>
    </source>
</evidence>
<dbReference type="InterPro" id="IPR003593">
    <property type="entry name" value="AAA+_ATPase"/>
</dbReference>
<dbReference type="PANTHER" id="PTHR32039:SF7">
    <property type="entry name" value="COMPETENCE PROTEIN COMM"/>
    <property type="match status" value="1"/>
</dbReference>
<organism evidence="3 4">
    <name type="scientific">Candidatus Glassbacteria bacterium RIFCSPLOWO2_12_FULL_58_11</name>
    <dbReference type="NCBI Taxonomy" id="1817867"/>
    <lineage>
        <taxon>Bacteria</taxon>
        <taxon>Candidatus Glassiibacteriota</taxon>
    </lineage>
</organism>
<dbReference type="PANTHER" id="PTHR32039">
    <property type="entry name" value="MAGNESIUM-CHELATASE SUBUNIT CHLI"/>
    <property type="match status" value="1"/>
</dbReference>
<dbReference type="InterPro" id="IPR045006">
    <property type="entry name" value="CHLI-like"/>
</dbReference>
<evidence type="ECO:0000313" key="4">
    <source>
        <dbReference type="Proteomes" id="UP000179129"/>
    </source>
</evidence>
<dbReference type="Pfam" id="PF01078">
    <property type="entry name" value="Mg_chelatase"/>
    <property type="match status" value="1"/>
</dbReference>
<dbReference type="NCBIfam" id="TIGR00368">
    <property type="entry name" value="YifB family Mg chelatase-like AAA ATPase"/>
    <property type="match status" value="1"/>
</dbReference>
<evidence type="ECO:0000259" key="2">
    <source>
        <dbReference type="SMART" id="SM00382"/>
    </source>
</evidence>